<keyword evidence="1" id="KW-0479">Metal-binding</keyword>
<dbReference type="InterPro" id="IPR008972">
    <property type="entry name" value="Cupredoxin"/>
</dbReference>
<dbReference type="InterPro" id="IPR050845">
    <property type="entry name" value="Cu-binding_ET"/>
</dbReference>
<organism evidence="6 7">
    <name type="scientific">Billgrantia tianxiuensis</name>
    <dbReference type="NCBI Taxonomy" id="2497861"/>
    <lineage>
        <taxon>Bacteria</taxon>
        <taxon>Pseudomonadati</taxon>
        <taxon>Pseudomonadota</taxon>
        <taxon>Gammaproteobacteria</taxon>
        <taxon>Oceanospirillales</taxon>
        <taxon>Halomonadaceae</taxon>
        <taxon>Billgrantia</taxon>
    </lineage>
</organism>
<feature type="chain" id="PRO_5026269367" evidence="4">
    <location>
        <begin position="20"/>
        <end position="166"/>
    </location>
</feature>
<keyword evidence="4" id="KW-0732">Signal</keyword>
<dbReference type="SUPFAM" id="SSF49503">
    <property type="entry name" value="Cupredoxins"/>
    <property type="match status" value="1"/>
</dbReference>
<dbReference type="AlphaFoldDB" id="A0A6I6SJE4"/>
<name>A0A6I6SJE4_9GAMM</name>
<dbReference type="Pfam" id="PF00127">
    <property type="entry name" value="Copper-bind"/>
    <property type="match status" value="1"/>
</dbReference>
<dbReference type="GO" id="GO:0009055">
    <property type="term" value="F:electron transfer activity"/>
    <property type="evidence" value="ECO:0007669"/>
    <property type="project" value="InterPro"/>
</dbReference>
<gene>
    <name evidence="6" type="ORF">EKK97_07300</name>
</gene>
<evidence type="ECO:0000256" key="4">
    <source>
        <dbReference type="SAM" id="SignalP"/>
    </source>
</evidence>
<dbReference type="RefSeq" id="WP_159550733.1">
    <property type="nucleotide sequence ID" value="NZ_CP035042.1"/>
</dbReference>
<keyword evidence="7" id="KW-1185">Reference proteome</keyword>
<dbReference type="EMBL" id="CP035042">
    <property type="protein sequence ID" value="QHC49461.1"/>
    <property type="molecule type" value="Genomic_DNA"/>
</dbReference>
<accession>A0A6I6SJE4</accession>
<sequence>MHKSILAALFTLWSAGSLAAPGHQAGGTQQPDEVKVDRVIQVQAGEMMFGPEALAVAPGETVKFEIHNSGVLEHEFVIGDRAAQEEHRRMMQEMGGHGGHGGHGSHGGHDMAEGEHGGHMPAVTIAPGETATLVWTAPEGVSQLEYACNIPGHYEAGMMGNIDFQG</sequence>
<feature type="compositionally biased region" description="Gly residues" evidence="3">
    <location>
        <begin position="96"/>
        <end position="105"/>
    </location>
</feature>
<protein>
    <submittedName>
        <fullName evidence="6">Copper-binding protein</fullName>
    </submittedName>
</protein>
<dbReference type="Proteomes" id="UP000464013">
    <property type="component" value="Chromosome"/>
</dbReference>
<dbReference type="GO" id="GO:0005507">
    <property type="term" value="F:copper ion binding"/>
    <property type="evidence" value="ECO:0007669"/>
    <property type="project" value="InterPro"/>
</dbReference>
<dbReference type="PANTHER" id="PTHR38439">
    <property type="entry name" value="AURACYANIN-B"/>
    <property type="match status" value="1"/>
</dbReference>
<feature type="compositionally biased region" description="Basic and acidic residues" evidence="3">
    <location>
        <begin position="107"/>
        <end position="117"/>
    </location>
</feature>
<dbReference type="KEGG" id="htx:EKK97_07300"/>
<dbReference type="InterPro" id="IPR000923">
    <property type="entry name" value="BlueCu_1"/>
</dbReference>
<evidence type="ECO:0000259" key="5">
    <source>
        <dbReference type="Pfam" id="PF00127"/>
    </source>
</evidence>
<evidence type="ECO:0000313" key="6">
    <source>
        <dbReference type="EMBL" id="QHC49461.1"/>
    </source>
</evidence>
<dbReference type="Gene3D" id="2.60.40.420">
    <property type="entry name" value="Cupredoxins - blue copper proteins"/>
    <property type="match status" value="1"/>
</dbReference>
<keyword evidence="2" id="KW-0186">Copper</keyword>
<reference evidence="6 7" key="1">
    <citation type="submission" date="2019-01" db="EMBL/GenBank/DDBJ databases">
        <title>Complete genome of a denitifying bacterium Halomons sp. BC-M4-5.</title>
        <authorList>
            <person name="Wang L."/>
            <person name="Shao Z."/>
        </authorList>
    </citation>
    <scope>NUCLEOTIDE SEQUENCE [LARGE SCALE GENOMIC DNA]</scope>
    <source>
        <strain evidence="6 7">BC-M4-5</strain>
    </source>
</reference>
<feature type="domain" description="Blue (type 1) copper" evidence="5">
    <location>
        <begin position="40"/>
        <end position="163"/>
    </location>
</feature>
<dbReference type="OrthoDB" id="9816061at2"/>
<feature type="region of interest" description="Disordered" evidence="3">
    <location>
        <begin position="96"/>
        <end position="117"/>
    </location>
</feature>
<evidence type="ECO:0000256" key="2">
    <source>
        <dbReference type="ARBA" id="ARBA00023008"/>
    </source>
</evidence>
<feature type="signal peptide" evidence="4">
    <location>
        <begin position="1"/>
        <end position="19"/>
    </location>
</feature>
<evidence type="ECO:0000256" key="3">
    <source>
        <dbReference type="SAM" id="MobiDB-lite"/>
    </source>
</evidence>
<evidence type="ECO:0000256" key="1">
    <source>
        <dbReference type="ARBA" id="ARBA00022723"/>
    </source>
</evidence>
<dbReference type="PANTHER" id="PTHR38439:SF3">
    <property type="entry name" value="COPPER-RESISTANT CUPROPROTEIN COPI"/>
    <property type="match status" value="1"/>
</dbReference>
<evidence type="ECO:0000313" key="7">
    <source>
        <dbReference type="Proteomes" id="UP000464013"/>
    </source>
</evidence>
<proteinExistence type="predicted"/>